<dbReference type="PANTHER" id="PTHR30086:SF20">
    <property type="entry name" value="ARGININE EXPORTER PROTEIN ARGO-RELATED"/>
    <property type="match status" value="1"/>
</dbReference>
<sequence>MSSTMLIFVITSIALAFTPGPDMLLCLSRSIRSGRMAGIASAIGSTLGLYLQAVVAAMGLSGLLAVLPEVYIVVKYLGAAYLLYLAWRMIRSDAFLGRDMAMPEKSYMWIFVQGVLTNLTNPKAIVFFISFFPQFIDPERSILLQSLALGTIINVFSLSVLVLICLAAATWKNWIMTRPTMIRLQNWLVASMFGLFAVRILTTPSRG</sequence>
<accession>I5BSU8</accession>
<gene>
    <name evidence="7" type="ORF">A33O_18429</name>
</gene>
<name>I5BSU8_9HYPH</name>
<dbReference type="Pfam" id="PF01810">
    <property type="entry name" value="LysE"/>
    <property type="match status" value="1"/>
</dbReference>
<keyword evidence="3 6" id="KW-0812">Transmembrane</keyword>
<dbReference type="PIRSF" id="PIRSF006324">
    <property type="entry name" value="LeuE"/>
    <property type="match status" value="1"/>
</dbReference>
<dbReference type="EMBL" id="AJXZ01000049">
    <property type="protein sequence ID" value="EIM72650.1"/>
    <property type="molecule type" value="Genomic_DNA"/>
</dbReference>
<organism evidence="7 8">
    <name type="scientific">Nitratireductor aquibiodomus RA22</name>
    <dbReference type="NCBI Taxonomy" id="1189611"/>
    <lineage>
        <taxon>Bacteria</taxon>
        <taxon>Pseudomonadati</taxon>
        <taxon>Pseudomonadota</taxon>
        <taxon>Alphaproteobacteria</taxon>
        <taxon>Hyphomicrobiales</taxon>
        <taxon>Phyllobacteriaceae</taxon>
        <taxon>Nitratireductor</taxon>
    </lineage>
</organism>
<proteinExistence type="predicted"/>
<feature type="transmembrane region" description="Helical" evidence="6">
    <location>
        <begin position="39"/>
        <end position="64"/>
    </location>
</feature>
<dbReference type="Proteomes" id="UP000004622">
    <property type="component" value="Unassembled WGS sequence"/>
</dbReference>
<keyword evidence="2" id="KW-1003">Cell membrane</keyword>
<comment type="subcellular location">
    <subcellularLocation>
        <location evidence="1">Cell membrane</location>
        <topology evidence="1">Multi-pass membrane protein</topology>
    </subcellularLocation>
</comment>
<evidence type="ECO:0000313" key="7">
    <source>
        <dbReference type="EMBL" id="EIM72650.1"/>
    </source>
</evidence>
<feature type="transmembrane region" description="Helical" evidence="6">
    <location>
        <begin position="142"/>
        <end position="169"/>
    </location>
</feature>
<dbReference type="GO" id="GO:0005886">
    <property type="term" value="C:plasma membrane"/>
    <property type="evidence" value="ECO:0007669"/>
    <property type="project" value="UniProtKB-SubCell"/>
</dbReference>
<keyword evidence="5 6" id="KW-0472">Membrane</keyword>
<evidence type="ECO:0000313" key="8">
    <source>
        <dbReference type="Proteomes" id="UP000004622"/>
    </source>
</evidence>
<dbReference type="AlphaFoldDB" id="I5BSU8"/>
<evidence type="ECO:0000256" key="5">
    <source>
        <dbReference type="ARBA" id="ARBA00023136"/>
    </source>
</evidence>
<evidence type="ECO:0000256" key="3">
    <source>
        <dbReference type="ARBA" id="ARBA00022692"/>
    </source>
</evidence>
<dbReference type="OrthoDB" id="9804822at2"/>
<evidence type="ECO:0000256" key="2">
    <source>
        <dbReference type="ARBA" id="ARBA00022475"/>
    </source>
</evidence>
<dbReference type="InterPro" id="IPR001123">
    <property type="entry name" value="LeuE-type"/>
</dbReference>
<feature type="transmembrane region" description="Helical" evidence="6">
    <location>
        <begin position="181"/>
        <end position="201"/>
    </location>
</feature>
<feature type="transmembrane region" description="Helical" evidence="6">
    <location>
        <begin position="70"/>
        <end position="87"/>
    </location>
</feature>
<feature type="transmembrane region" description="Helical" evidence="6">
    <location>
        <begin position="108"/>
        <end position="136"/>
    </location>
</feature>
<keyword evidence="4 6" id="KW-1133">Transmembrane helix</keyword>
<feature type="transmembrane region" description="Helical" evidence="6">
    <location>
        <begin position="6"/>
        <end position="27"/>
    </location>
</feature>
<comment type="caution">
    <text evidence="7">The sequence shown here is derived from an EMBL/GenBank/DDBJ whole genome shotgun (WGS) entry which is preliminary data.</text>
</comment>
<evidence type="ECO:0000256" key="6">
    <source>
        <dbReference type="SAM" id="Phobius"/>
    </source>
</evidence>
<dbReference type="GO" id="GO:0015171">
    <property type="term" value="F:amino acid transmembrane transporter activity"/>
    <property type="evidence" value="ECO:0007669"/>
    <property type="project" value="TreeGrafter"/>
</dbReference>
<protein>
    <submittedName>
        <fullName evidence="7">Lysine exporter protein LysE/YggA</fullName>
    </submittedName>
</protein>
<evidence type="ECO:0000256" key="4">
    <source>
        <dbReference type="ARBA" id="ARBA00022989"/>
    </source>
</evidence>
<reference evidence="7 8" key="1">
    <citation type="journal article" date="2012" name="J. Bacteriol.">
        <title>Genome Sequence of Nitratireductor aquibiodomus Strain RA22.</title>
        <authorList>
            <person name="Singh A."/>
            <person name="Jangir P.K."/>
            <person name="Kumari C."/>
            <person name="Sharma R."/>
        </authorList>
    </citation>
    <scope>NUCLEOTIDE SEQUENCE [LARGE SCALE GENOMIC DNA]</scope>
    <source>
        <strain evidence="7 8">RA22</strain>
    </source>
</reference>
<dbReference type="PANTHER" id="PTHR30086">
    <property type="entry name" value="ARGININE EXPORTER PROTEIN ARGO"/>
    <property type="match status" value="1"/>
</dbReference>
<evidence type="ECO:0000256" key="1">
    <source>
        <dbReference type="ARBA" id="ARBA00004651"/>
    </source>
</evidence>
<dbReference type="RefSeq" id="WP_007009957.1">
    <property type="nucleotide sequence ID" value="NZ_AJXZ01000049.1"/>
</dbReference>